<name>A0A6N7IZU3_9FIRM</name>
<evidence type="ECO:0000256" key="3">
    <source>
        <dbReference type="ARBA" id="ARBA00022475"/>
    </source>
</evidence>
<dbReference type="EMBL" id="VOGC01000003">
    <property type="protein sequence ID" value="MQN01116.1"/>
    <property type="molecule type" value="Genomic_DNA"/>
</dbReference>
<feature type="transmembrane region" description="Helical" evidence="7">
    <location>
        <begin position="123"/>
        <end position="144"/>
    </location>
</feature>
<evidence type="ECO:0000256" key="6">
    <source>
        <dbReference type="ARBA" id="ARBA00023136"/>
    </source>
</evidence>
<sequence>MATFIIGLVILIGGGALYGHFCERVFEPDDRETPAYAKQDGVDYVPMATWRNALINLLNIAGTGPILGPIQGILFGPVAFLAIPIGNVIGGSMHDYFAGMICTREGGMQMPQFVEKYTNRGIYYLYDVFICILLLLVGAVFIYTPGDIFNTQILGRSGAPSDPVTWVIYTVIFVYYLIATVFPIDKIIGRIYPIFGAILLISAVGIFVAIFAKGYPLTDIWASWNTVGANGANSGFNYGAYFGAGPFADGAKGIGGHFLPIFFVTVACGILSGFHTTQTALVSRTIKSERKGRFVFYDMMVTEGFIAMCWAAGTMAMINLGAKAGGVTMLFDQTTKAWTFNALVNGKMAAVSATSVVGILCKNALGPVGGMISIIGVIVLPITSGDTALRSLRLTLTDTFHLKQEKNSQRLLLAAPIFALVYVILVWAKLDANGFNILWRYFAWSNQMISLFALAGITIYMFENNKARFAWMPMIAGTFYSFVTCAFIAHAQIGLNLPWVAAYTVALVWTVFYDGITIHGGVKRAKAISSSGADTVAA</sequence>
<evidence type="ECO:0000256" key="7">
    <source>
        <dbReference type="SAM" id="Phobius"/>
    </source>
</evidence>
<evidence type="ECO:0000313" key="10">
    <source>
        <dbReference type="Proteomes" id="UP000460257"/>
    </source>
</evidence>
<evidence type="ECO:0000313" key="9">
    <source>
        <dbReference type="EMBL" id="MQN01116.1"/>
    </source>
</evidence>
<reference evidence="9" key="1">
    <citation type="journal article" date="2020" name="Appl. Environ. Microbiol.">
        <title>Medium-Chain Fatty Acid Synthesis by 'Candidatus Weimeria bifida' gen. nov., sp. nov., and 'Candidatus Pseudoramibacter fermentans' sp. nov.</title>
        <authorList>
            <person name="Scarborough M.J."/>
            <person name="Myers K.S."/>
            <person name="Donohue T.J."/>
            <person name="Noguera D.R."/>
        </authorList>
    </citation>
    <scope>NUCLEOTIDE SEQUENCE</scope>
    <source>
        <strain evidence="9">LCO1.1</strain>
    </source>
</reference>
<feature type="transmembrane region" description="Helical" evidence="7">
    <location>
        <begin position="78"/>
        <end position="102"/>
    </location>
</feature>
<gene>
    <name evidence="9" type="ORF">FRC54_04065</name>
</gene>
<dbReference type="Pfam" id="PF02554">
    <property type="entry name" value="CstA"/>
    <property type="match status" value="2"/>
</dbReference>
<dbReference type="InterPro" id="IPR051605">
    <property type="entry name" value="CstA"/>
</dbReference>
<feature type="transmembrane region" description="Helical" evidence="7">
    <location>
        <begin position="191"/>
        <end position="212"/>
    </location>
</feature>
<feature type="transmembrane region" description="Helical" evidence="7">
    <location>
        <begin position="497"/>
        <end position="516"/>
    </location>
</feature>
<evidence type="ECO:0000256" key="5">
    <source>
        <dbReference type="ARBA" id="ARBA00022989"/>
    </source>
</evidence>
<organism evidence="9 10">
    <name type="scientific">Candidatus Weimeria bifida</name>
    <dbReference type="NCBI Taxonomy" id="2599074"/>
    <lineage>
        <taxon>Bacteria</taxon>
        <taxon>Bacillati</taxon>
        <taxon>Bacillota</taxon>
        <taxon>Clostridia</taxon>
        <taxon>Lachnospirales</taxon>
        <taxon>Lachnospiraceae</taxon>
        <taxon>Candidatus Weimeria</taxon>
    </lineage>
</organism>
<feature type="transmembrane region" description="Helical" evidence="7">
    <location>
        <begin position="469"/>
        <end position="491"/>
    </location>
</feature>
<feature type="transmembrane region" description="Helical" evidence="7">
    <location>
        <begin position="364"/>
        <end position="383"/>
    </location>
</feature>
<keyword evidence="10" id="KW-1185">Reference proteome</keyword>
<comment type="subcellular location">
    <subcellularLocation>
        <location evidence="1">Cell membrane</location>
        <topology evidence="1">Multi-pass membrane protein</topology>
    </subcellularLocation>
</comment>
<evidence type="ECO:0000256" key="2">
    <source>
        <dbReference type="ARBA" id="ARBA00007755"/>
    </source>
</evidence>
<comment type="caution">
    <text evidence="9">The sequence shown here is derived from an EMBL/GenBank/DDBJ whole genome shotgun (WGS) entry which is preliminary data.</text>
</comment>
<dbReference type="PANTHER" id="PTHR30252:SF4">
    <property type="entry name" value="CARBON STARVATION"/>
    <property type="match status" value="1"/>
</dbReference>
<feature type="domain" description="CstA N-terminal" evidence="8">
    <location>
        <begin position="254"/>
        <end position="485"/>
    </location>
</feature>
<proteinExistence type="inferred from homology"/>
<dbReference type="GO" id="GO:0005886">
    <property type="term" value="C:plasma membrane"/>
    <property type="evidence" value="ECO:0007669"/>
    <property type="project" value="UniProtKB-SubCell"/>
</dbReference>
<feature type="transmembrane region" description="Helical" evidence="7">
    <location>
        <begin position="411"/>
        <end position="430"/>
    </location>
</feature>
<keyword evidence="4 7" id="KW-0812">Transmembrane</keyword>
<dbReference type="GO" id="GO:0009267">
    <property type="term" value="P:cellular response to starvation"/>
    <property type="evidence" value="ECO:0007669"/>
    <property type="project" value="InterPro"/>
</dbReference>
<keyword evidence="6 7" id="KW-0472">Membrane</keyword>
<feature type="transmembrane region" description="Helical" evidence="7">
    <location>
        <begin position="295"/>
        <end position="318"/>
    </location>
</feature>
<feature type="transmembrane region" description="Helical" evidence="7">
    <location>
        <begin position="442"/>
        <end position="462"/>
    </location>
</feature>
<protein>
    <submittedName>
        <fullName evidence="9">Carbon starvation protein A</fullName>
    </submittedName>
</protein>
<feature type="transmembrane region" description="Helical" evidence="7">
    <location>
        <begin position="164"/>
        <end position="184"/>
    </location>
</feature>
<comment type="similarity">
    <text evidence="2">Belongs to the peptide transporter carbon starvation (CstA) (TC 2.A.114) family.</text>
</comment>
<feature type="domain" description="CstA N-terminal" evidence="8">
    <location>
        <begin position="4"/>
        <end position="178"/>
    </location>
</feature>
<accession>A0A6N7IZU3</accession>
<dbReference type="AlphaFoldDB" id="A0A6N7IZU3"/>
<keyword evidence="3" id="KW-1003">Cell membrane</keyword>
<evidence type="ECO:0000259" key="8">
    <source>
        <dbReference type="Pfam" id="PF02554"/>
    </source>
</evidence>
<evidence type="ECO:0000256" key="1">
    <source>
        <dbReference type="ARBA" id="ARBA00004651"/>
    </source>
</evidence>
<evidence type="ECO:0000256" key="4">
    <source>
        <dbReference type="ARBA" id="ARBA00022692"/>
    </source>
</evidence>
<keyword evidence="5 7" id="KW-1133">Transmembrane helix</keyword>
<dbReference type="Proteomes" id="UP000460257">
    <property type="component" value="Unassembled WGS sequence"/>
</dbReference>
<feature type="transmembrane region" description="Helical" evidence="7">
    <location>
        <begin position="254"/>
        <end position="274"/>
    </location>
</feature>
<dbReference type="InterPro" id="IPR003706">
    <property type="entry name" value="CstA_N"/>
</dbReference>
<dbReference type="PANTHER" id="PTHR30252">
    <property type="entry name" value="INNER MEMBRANE PEPTIDE TRANSPORTER"/>
    <property type="match status" value="1"/>
</dbReference>